<accession>A0A933L0L4</accession>
<evidence type="ECO:0000256" key="2">
    <source>
        <dbReference type="ARBA" id="ARBA00022649"/>
    </source>
</evidence>
<keyword evidence="3" id="KW-0805">Transcription regulation</keyword>
<dbReference type="AlphaFoldDB" id="A0A933L0L4"/>
<evidence type="ECO:0000313" key="8">
    <source>
        <dbReference type="Proteomes" id="UP000782610"/>
    </source>
</evidence>
<comment type="similarity">
    <text evidence="6">Belongs to the TacA antitoxin family.</text>
</comment>
<dbReference type="Pfam" id="PF08681">
    <property type="entry name" value="TacA1"/>
    <property type="match status" value="1"/>
</dbReference>
<dbReference type="InterPro" id="IPR014795">
    <property type="entry name" value="TacA_1-like"/>
</dbReference>
<dbReference type="InterPro" id="IPR010985">
    <property type="entry name" value="Ribbon_hlx_hlx"/>
</dbReference>
<evidence type="ECO:0000256" key="1">
    <source>
        <dbReference type="ARBA" id="ARBA00022491"/>
    </source>
</evidence>
<dbReference type="PANTHER" id="PTHR35401:SF1">
    <property type="entry name" value="CYTOPLASMIC PROTEIN"/>
    <property type="match status" value="1"/>
</dbReference>
<evidence type="ECO:0000313" key="7">
    <source>
        <dbReference type="EMBL" id="MBI4921778.1"/>
    </source>
</evidence>
<keyword evidence="5" id="KW-0804">Transcription</keyword>
<keyword evidence="4" id="KW-0238">DNA-binding</keyword>
<organism evidence="7 8">
    <name type="scientific">Devosia nanyangense</name>
    <dbReference type="NCBI Taxonomy" id="1228055"/>
    <lineage>
        <taxon>Bacteria</taxon>
        <taxon>Pseudomonadati</taxon>
        <taxon>Pseudomonadota</taxon>
        <taxon>Alphaproteobacteria</taxon>
        <taxon>Hyphomicrobiales</taxon>
        <taxon>Devosiaceae</taxon>
        <taxon>Devosia</taxon>
    </lineage>
</organism>
<dbReference type="SUPFAM" id="SSF47598">
    <property type="entry name" value="Ribbon-helix-helix"/>
    <property type="match status" value="1"/>
</dbReference>
<keyword evidence="2" id="KW-1277">Toxin-antitoxin system</keyword>
<evidence type="ECO:0000256" key="6">
    <source>
        <dbReference type="ARBA" id="ARBA00049988"/>
    </source>
</evidence>
<reference evidence="7" key="1">
    <citation type="submission" date="2020-07" db="EMBL/GenBank/DDBJ databases">
        <title>Huge and variable diversity of episymbiotic CPR bacteria and DPANN archaea in groundwater ecosystems.</title>
        <authorList>
            <person name="He C.Y."/>
            <person name="Keren R."/>
            <person name="Whittaker M."/>
            <person name="Farag I.F."/>
            <person name="Doudna J."/>
            <person name="Cate J.H.D."/>
            <person name="Banfield J.F."/>
        </authorList>
    </citation>
    <scope>NUCLEOTIDE SEQUENCE</scope>
    <source>
        <strain evidence="7">NC_groundwater_1586_Pr3_B-0.1um_66_15</strain>
    </source>
</reference>
<keyword evidence="1" id="KW-0678">Repressor</keyword>
<dbReference type="GO" id="GO:0003677">
    <property type="term" value="F:DNA binding"/>
    <property type="evidence" value="ECO:0007669"/>
    <property type="project" value="UniProtKB-KW"/>
</dbReference>
<gene>
    <name evidence="7" type="ORF">HY834_08510</name>
</gene>
<proteinExistence type="inferred from homology"/>
<comment type="caution">
    <text evidence="7">The sequence shown here is derived from an EMBL/GenBank/DDBJ whole genome shotgun (WGS) entry which is preliminary data.</text>
</comment>
<evidence type="ECO:0000256" key="4">
    <source>
        <dbReference type="ARBA" id="ARBA00023125"/>
    </source>
</evidence>
<dbReference type="PANTHER" id="PTHR35401">
    <property type="entry name" value="COPG FAMILY HELIX-TURN-HELIX PROTEIN-RELATED-RELATED"/>
    <property type="match status" value="1"/>
</dbReference>
<sequence length="96" mass="10742">MAARPAGKAKSVAKPVNLRMKPETRALIDRAAEIKGKNRSEFMIDAAVAAAQETLLDQTLIHVDRETYDFYLSVLDQPPSGDGYERLMKVRAPWLK</sequence>
<dbReference type="EMBL" id="JACRAF010000023">
    <property type="protein sequence ID" value="MBI4921778.1"/>
    <property type="molecule type" value="Genomic_DNA"/>
</dbReference>
<dbReference type="Gene3D" id="1.20.5.780">
    <property type="entry name" value="Single helix bin"/>
    <property type="match status" value="1"/>
</dbReference>
<name>A0A933L0L4_9HYPH</name>
<protein>
    <submittedName>
        <fullName evidence="7">DUF1778 domain-containing protein</fullName>
    </submittedName>
</protein>
<dbReference type="GO" id="GO:0006355">
    <property type="term" value="P:regulation of DNA-templated transcription"/>
    <property type="evidence" value="ECO:0007669"/>
    <property type="project" value="InterPro"/>
</dbReference>
<evidence type="ECO:0000256" key="3">
    <source>
        <dbReference type="ARBA" id="ARBA00023015"/>
    </source>
</evidence>
<dbReference type="Proteomes" id="UP000782610">
    <property type="component" value="Unassembled WGS sequence"/>
</dbReference>
<evidence type="ECO:0000256" key="5">
    <source>
        <dbReference type="ARBA" id="ARBA00023163"/>
    </source>
</evidence>